<evidence type="ECO:0000259" key="9">
    <source>
        <dbReference type="SMART" id="SM01066"/>
    </source>
</evidence>
<gene>
    <name evidence="10" type="ORF">WJX74_005912</name>
</gene>
<feature type="region of interest" description="Disordered" evidence="8">
    <location>
        <begin position="632"/>
        <end position="658"/>
    </location>
</feature>
<feature type="compositionally biased region" description="Low complexity" evidence="8">
    <location>
        <begin position="264"/>
        <end position="309"/>
    </location>
</feature>
<dbReference type="PANTHER" id="PTHR46083">
    <property type="match status" value="1"/>
</dbReference>
<feature type="compositionally biased region" description="Polar residues" evidence="8">
    <location>
        <begin position="187"/>
        <end position="197"/>
    </location>
</feature>
<proteinExistence type="inferred from homology"/>
<comment type="similarity">
    <text evidence="3">Belongs to the glycosyltransferase 1 family. Bacterial/plant glycogen synthase subfamily.</text>
</comment>
<dbReference type="GO" id="GO:0004373">
    <property type="term" value="F:alpha-1,4-glucan glucosyltransferase (UDP-glucose donor) activity"/>
    <property type="evidence" value="ECO:0007669"/>
    <property type="project" value="InterPro"/>
</dbReference>
<dbReference type="InterPro" id="IPR005085">
    <property type="entry name" value="CBM25"/>
</dbReference>
<feature type="domain" description="Carbohydrate binding module family 25" evidence="9">
    <location>
        <begin position="684"/>
        <end position="774"/>
    </location>
</feature>
<evidence type="ECO:0000256" key="4">
    <source>
        <dbReference type="ARBA" id="ARBA00012588"/>
    </source>
</evidence>
<dbReference type="InterPro" id="IPR013783">
    <property type="entry name" value="Ig-like_fold"/>
</dbReference>
<sequence>MNGLPVNFGFSMPLIRRPTGLGILHSQQGTLKEPKEPPSRQVRAQLNSRTTFQQTSVDERASQEAEQVRLENDELRKALAAKLAAVEQAKAEELAKQFAELKQEAGALGASLESPFDQAAGPSQPQGHSDVAEAATEAPSQVRFGKPGRRSRGAKHRTSAKGAMEAAAARSKPEAGSGITSEVAPAISSTSHVQIESTAPPAHASQAGLDVADPEQLKALPSEGPKATGSSNRTDLQGSFADQGIGNGEQELSPAGHVSGQPHAAAAPSAVAPSEALQTPQAGAGPGNASQAPASSQQTSAQQPPADAAALCRGRSHWLYFVHPEQPAAGQSTTLYFNRNVSDILRHSARVQAHVKFNSWELESSSGAWLDLQPTSAPHDEGADWWSADVAVPSEAYEMNYIFSDGIGTTDNNGGLDYGTNIDGHMTSQAWAEAAPERMVEAEERRHAEERRLWEQAEEERQAHLAAQDLEQAQTAVDHLRSIRPSLLQGSSASLAHAQADGCNIPVWRTEPQELLPGSRGKVLYNLKAGSLSWLSVDEGQCLILHLGHNEWEKPTDVEMRRSQQHAASPSEDWWEADIDVGRTDMAISFVIKFFEHYDNNHEQSYKLSISLPANMSEEAWFDQLQEQLREARQESRRQAEEQETRKARRRADQRSAVEAKVKAVKRRQLHHMLYTQPSSVQAGSTVTLFYNAANTNLSGSQQIFVQGGWNRWTHPKAIGPLKLCPPKDGEQRWQVDVQVPANAYKMDLVFADVESGDGNYDSCGGADYHLPVEGSKLSEPGLYIAQIAVEMAPICKVGGLGDVVTALGRAVKEQGHHMEIILPRYDFFLQSPLLGATRYETEFDWGGCRVFVSSCTVEGLTCFFLEPHNGMFQHSGVYKGNDDAVRFDFFCKAALEFLLQTGRQPDILHCHDWSTAGVAQAFWQDYQPYGLWRPKVVFTIHNADFGMARLGSAAHHCQRFTTVSPSYAFEIGGLPAFGGHVAKFIGIRNGIDTDIWDPQNDPFLKRHYGPDDVVEGKKAAREALRNALGLTGWEDRPIVGVITRLTAQKGIQLIKHGAWRTRDRGGQFVLLGSAPDPKVQAEFDGLASQMSGEGNAAFCFSFDEPLSHLIYAACDIILVPSIFEPCGLTQLIAMRYGTIPVVRSTGGLRDTVFDVDWDKGRAAWELEGSADWQTEQIDATNGFAFDGTDAGALDSALNRAFDAYWNDREWFHSLQARVMRQDWSWARPALDYIDVYHSAMTS</sequence>
<keyword evidence="7" id="KW-0750">Starch biosynthesis</keyword>
<evidence type="ECO:0000256" key="5">
    <source>
        <dbReference type="ARBA" id="ARBA00022676"/>
    </source>
</evidence>
<feature type="compositionally biased region" description="Polar residues" evidence="8">
    <location>
        <begin position="228"/>
        <end position="237"/>
    </location>
</feature>
<keyword evidence="6" id="KW-0808">Transferase</keyword>
<evidence type="ECO:0000256" key="6">
    <source>
        <dbReference type="ARBA" id="ARBA00022679"/>
    </source>
</evidence>
<dbReference type="InterPro" id="IPR013534">
    <property type="entry name" value="Starch_synth_cat_dom"/>
</dbReference>
<feature type="region of interest" description="Disordered" evidence="8">
    <location>
        <begin position="28"/>
        <end position="65"/>
    </location>
</feature>
<evidence type="ECO:0000256" key="1">
    <source>
        <dbReference type="ARBA" id="ARBA00001478"/>
    </source>
</evidence>
<evidence type="ECO:0000256" key="7">
    <source>
        <dbReference type="ARBA" id="ARBA00022922"/>
    </source>
</evidence>
<organism evidence="10 11">
    <name type="scientific">Apatococcus lobatus</name>
    <dbReference type="NCBI Taxonomy" id="904363"/>
    <lineage>
        <taxon>Eukaryota</taxon>
        <taxon>Viridiplantae</taxon>
        <taxon>Chlorophyta</taxon>
        <taxon>core chlorophytes</taxon>
        <taxon>Trebouxiophyceae</taxon>
        <taxon>Chlorellales</taxon>
        <taxon>Chlorellaceae</taxon>
        <taxon>Apatococcus</taxon>
    </lineage>
</organism>
<keyword evidence="5" id="KW-0328">Glycosyltransferase</keyword>
<keyword evidence="11" id="KW-1185">Reference proteome</keyword>
<dbReference type="Pfam" id="PF08323">
    <property type="entry name" value="Glyco_transf_5"/>
    <property type="match status" value="1"/>
</dbReference>
<comment type="caution">
    <text evidence="10">The sequence shown here is derived from an EMBL/GenBank/DDBJ whole genome shotgun (WGS) entry which is preliminary data.</text>
</comment>
<feature type="compositionally biased region" description="Basic residues" evidence="8">
    <location>
        <begin position="146"/>
        <end position="159"/>
    </location>
</feature>
<evidence type="ECO:0000313" key="11">
    <source>
        <dbReference type="Proteomes" id="UP001438707"/>
    </source>
</evidence>
<dbReference type="EC" id="2.4.1.21" evidence="4"/>
<name>A0AAW1RPM3_9CHLO</name>
<dbReference type="GO" id="GO:0019252">
    <property type="term" value="P:starch biosynthetic process"/>
    <property type="evidence" value="ECO:0007669"/>
    <property type="project" value="UniProtKB-KW"/>
</dbReference>
<dbReference type="Gene3D" id="3.40.50.2000">
    <property type="entry name" value="Glycogen Phosphorylase B"/>
    <property type="match status" value="2"/>
</dbReference>
<evidence type="ECO:0000256" key="8">
    <source>
        <dbReference type="SAM" id="MobiDB-lite"/>
    </source>
</evidence>
<dbReference type="Pfam" id="PF16760">
    <property type="entry name" value="CBM53"/>
    <property type="match status" value="3"/>
</dbReference>
<comment type="catalytic activity">
    <reaction evidence="1">
        <text>[(1-&gt;4)-alpha-D-glucosyl](n) + ADP-alpha-D-glucose = [(1-&gt;4)-alpha-D-glucosyl](n+1) + ADP + H(+)</text>
        <dbReference type="Rhea" id="RHEA:18189"/>
        <dbReference type="Rhea" id="RHEA-COMP:9584"/>
        <dbReference type="Rhea" id="RHEA-COMP:9587"/>
        <dbReference type="ChEBI" id="CHEBI:15378"/>
        <dbReference type="ChEBI" id="CHEBI:15444"/>
        <dbReference type="ChEBI" id="CHEBI:57498"/>
        <dbReference type="ChEBI" id="CHEBI:456216"/>
        <dbReference type="EC" id="2.4.1.21"/>
    </reaction>
</comment>
<feature type="region of interest" description="Disordered" evidence="8">
    <location>
        <begin position="219"/>
        <end position="309"/>
    </location>
</feature>
<comment type="pathway">
    <text evidence="2">Glycan biosynthesis; starch biosynthesis.</text>
</comment>
<feature type="compositionally biased region" description="Polar residues" evidence="8">
    <location>
        <begin position="42"/>
        <end position="56"/>
    </location>
</feature>
<dbReference type="CDD" id="cd03791">
    <property type="entry name" value="GT5_Glycogen_synthase_DULL1-like"/>
    <property type="match status" value="1"/>
</dbReference>
<evidence type="ECO:0000256" key="2">
    <source>
        <dbReference type="ARBA" id="ARBA00004727"/>
    </source>
</evidence>
<dbReference type="Proteomes" id="UP001438707">
    <property type="component" value="Unassembled WGS sequence"/>
</dbReference>
<protein>
    <recommendedName>
        <fullName evidence="4">starch synthase</fullName>
        <ecNumber evidence="4">2.4.1.21</ecNumber>
    </recommendedName>
</protein>
<dbReference type="HAMAP" id="MF_00484">
    <property type="entry name" value="Glycogen_synth"/>
    <property type="match status" value="1"/>
</dbReference>
<feature type="region of interest" description="Disordered" evidence="8">
    <location>
        <begin position="114"/>
        <end position="207"/>
    </location>
</feature>
<dbReference type="GO" id="GO:0009011">
    <property type="term" value="F:alpha-1,4-glucan glucosyltransferase (ADP-glucose donor) activity"/>
    <property type="evidence" value="ECO:0007669"/>
    <property type="project" value="UniProtKB-EC"/>
</dbReference>
<feature type="domain" description="Carbohydrate binding module family 25" evidence="9">
    <location>
        <begin position="330"/>
        <end position="423"/>
    </location>
</feature>
<evidence type="ECO:0000256" key="3">
    <source>
        <dbReference type="ARBA" id="ARBA00010281"/>
    </source>
</evidence>
<dbReference type="Gene3D" id="2.60.40.10">
    <property type="entry name" value="Immunoglobulins"/>
    <property type="match status" value="2"/>
</dbReference>
<dbReference type="SMART" id="SM01066">
    <property type="entry name" value="CBM_25"/>
    <property type="match status" value="3"/>
</dbReference>
<evidence type="ECO:0000313" key="10">
    <source>
        <dbReference type="EMBL" id="KAK9835688.1"/>
    </source>
</evidence>
<dbReference type="EMBL" id="JALJOS010000008">
    <property type="protein sequence ID" value="KAK9835688.1"/>
    <property type="molecule type" value="Genomic_DNA"/>
</dbReference>
<dbReference type="PANTHER" id="PTHR46083:SF5">
    <property type="entry name" value="STARCH SYNTHASE 3, CHLOROPLASTIC_AMYLOPLASTIC"/>
    <property type="match status" value="1"/>
</dbReference>
<accession>A0AAW1RPM3</accession>
<dbReference type="Pfam" id="PF00534">
    <property type="entry name" value="Glycos_transf_1"/>
    <property type="match status" value="1"/>
</dbReference>
<dbReference type="AlphaFoldDB" id="A0AAW1RPM3"/>
<dbReference type="InterPro" id="IPR001296">
    <property type="entry name" value="Glyco_trans_1"/>
</dbReference>
<dbReference type="InterPro" id="IPR011835">
    <property type="entry name" value="GS/SS"/>
</dbReference>
<feature type="domain" description="Carbohydrate binding module family 25" evidence="9">
    <location>
        <begin position="518"/>
        <end position="611"/>
    </location>
</feature>
<dbReference type="GO" id="GO:2001070">
    <property type="term" value="F:starch binding"/>
    <property type="evidence" value="ECO:0007669"/>
    <property type="project" value="InterPro"/>
</dbReference>
<dbReference type="SUPFAM" id="SSF53756">
    <property type="entry name" value="UDP-Glycosyltransferase/glycogen phosphorylase"/>
    <property type="match status" value="1"/>
</dbReference>
<reference evidence="10 11" key="1">
    <citation type="journal article" date="2024" name="Nat. Commun.">
        <title>Phylogenomics reveals the evolutionary origins of lichenization in chlorophyte algae.</title>
        <authorList>
            <person name="Puginier C."/>
            <person name="Libourel C."/>
            <person name="Otte J."/>
            <person name="Skaloud P."/>
            <person name="Haon M."/>
            <person name="Grisel S."/>
            <person name="Petersen M."/>
            <person name="Berrin J.G."/>
            <person name="Delaux P.M."/>
            <person name="Dal Grande F."/>
            <person name="Keller J."/>
        </authorList>
    </citation>
    <scope>NUCLEOTIDE SEQUENCE [LARGE SCALE GENOMIC DNA]</scope>
    <source>
        <strain evidence="10 11">SAG 2145</strain>
    </source>
</reference>